<name>A0A5P1FM50_ASPOF</name>
<dbReference type="InterPro" id="IPR026057">
    <property type="entry name" value="TBL_C"/>
</dbReference>
<proteinExistence type="inferred from homology"/>
<feature type="domain" description="Trichome birefringence-like C-terminal" evidence="2">
    <location>
        <begin position="1"/>
        <end position="54"/>
    </location>
</feature>
<dbReference type="InterPro" id="IPR029962">
    <property type="entry name" value="TBL"/>
</dbReference>
<sequence length="325" mass="37907">MKTPVKYLNIIRMSEYRQDAHTSIYTSRKLKLLTNEQQNQPDGYANCRHCCLPGQSLITIIPSLGNSDIDNYKTTQNSSCLVAQEKNSTLQLNTTKETEDYGFSLDFSWSPFLIKMYETRNRSKVLKLDELSEPKRWKGADVMVFNTGHWWTHTGRFKRWDYYQDGEKIVQEMEGHSAFETALSTWARWIDHTVSPTKTSVFFRSISPEHKRSNLHQCYNQTQPITNDNEAYRKTFPAAMVNIVEQTIKKMRVPVNYLNVTRLSEYRRDAHTSVYTVRQGKLLNEEQRKQPQLFADCSHWCLPGLPDTWNALIHALLVEPPLFSP</sequence>
<dbReference type="Gramene" id="ONK79164">
    <property type="protein sequence ID" value="ONK79164"/>
    <property type="gene ID" value="A4U43_C01F3580"/>
</dbReference>
<reference evidence="4" key="1">
    <citation type="journal article" date="2017" name="Nat. Commun.">
        <title>The asparagus genome sheds light on the origin and evolution of a young Y chromosome.</title>
        <authorList>
            <person name="Harkess A."/>
            <person name="Zhou J."/>
            <person name="Xu C."/>
            <person name="Bowers J.E."/>
            <person name="Van der Hulst R."/>
            <person name="Ayyampalayam S."/>
            <person name="Mercati F."/>
            <person name="Riccardi P."/>
            <person name="McKain M.R."/>
            <person name="Kakrana A."/>
            <person name="Tang H."/>
            <person name="Ray J."/>
            <person name="Groenendijk J."/>
            <person name="Arikit S."/>
            <person name="Mathioni S.M."/>
            <person name="Nakano M."/>
            <person name="Shan H."/>
            <person name="Telgmann-Rauber A."/>
            <person name="Kanno A."/>
            <person name="Yue Z."/>
            <person name="Chen H."/>
            <person name="Li W."/>
            <person name="Chen Y."/>
            <person name="Xu X."/>
            <person name="Zhang Y."/>
            <person name="Luo S."/>
            <person name="Chen H."/>
            <person name="Gao J."/>
            <person name="Mao Z."/>
            <person name="Pires J.C."/>
            <person name="Luo M."/>
            <person name="Kudrna D."/>
            <person name="Wing R.A."/>
            <person name="Meyers B.C."/>
            <person name="Yi K."/>
            <person name="Kong H."/>
            <person name="Lavrijsen P."/>
            <person name="Sunseri F."/>
            <person name="Falavigna A."/>
            <person name="Ye Y."/>
            <person name="Leebens-Mack J.H."/>
            <person name="Chen G."/>
        </authorList>
    </citation>
    <scope>NUCLEOTIDE SEQUENCE [LARGE SCALE GENOMIC DNA]</scope>
    <source>
        <strain evidence="4">cv. DH0086</strain>
    </source>
</reference>
<evidence type="ECO:0000313" key="4">
    <source>
        <dbReference type="Proteomes" id="UP000243459"/>
    </source>
</evidence>
<organism evidence="3 4">
    <name type="scientific">Asparagus officinalis</name>
    <name type="common">Garden asparagus</name>
    <dbReference type="NCBI Taxonomy" id="4686"/>
    <lineage>
        <taxon>Eukaryota</taxon>
        <taxon>Viridiplantae</taxon>
        <taxon>Streptophyta</taxon>
        <taxon>Embryophyta</taxon>
        <taxon>Tracheophyta</taxon>
        <taxon>Spermatophyta</taxon>
        <taxon>Magnoliopsida</taxon>
        <taxon>Liliopsida</taxon>
        <taxon>Asparagales</taxon>
        <taxon>Asparagaceae</taxon>
        <taxon>Asparagoideae</taxon>
        <taxon>Asparagus</taxon>
    </lineage>
</organism>
<evidence type="ECO:0000256" key="1">
    <source>
        <dbReference type="ARBA" id="ARBA00007727"/>
    </source>
</evidence>
<dbReference type="Proteomes" id="UP000243459">
    <property type="component" value="Chromosome 1"/>
</dbReference>
<accession>A0A5P1FM50</accession>
<evidence type="ECO:0000313" key="3">
    <source>
        <dbReference type="EMBL" id="ONK79164.1"/>
    </source>
</evidence>
<dbReference type="AlphaFoldDB" id="A0A5P1FM50"/>
<evidence type="ECO:0000259" key="2">
    <source>
        <dbReference type="Pfam" id="PF13839"/>
    </source>
</evidence>
<dbReference type="PANTHER" id="PTHR32285">
    <property type="entry name" value="PROTEIN TRICHOME BIREFRINGENCE-LIKE 9-RELATED"/>
    <property type="match status" value="1"/>
</dbReference>
<feature type="domain" description="Trichome birefringence-like C-terminal" evidence="2">
    <location>
        <begin position="93"/>
        <end position="315"/>
    </location>
</feature>
<dbReference type="GO" id="GO:0005794">
    <property type="term" value="C:Golgi apparatus"/>
    <property type="evidence" value="ECO:0007669"/>
    <property type="project" value="TreeGrafter"/>
</dbReference>
<keyword evidence="4" id="KW-1185">Reference proteome</keyword>
<dbReference type="EMBL" id="CM007381">
    <property type="protein sequence ID" value="ONK79164.1"/>
    <property type="molecule type" value="Genomic_DNA"/>
</dbReference>
<comment type="similarity">
    <text evidence="1">Belongs to the PC-esterase family. TBL subfamily.</text>
</comment>
<gene>
    <name evidence="3" type="ORF">A4U43_C01F3580</name>
</gene>
<dbReference type="GO" id="GO:0016413">
    <property type="term" value="F:O-acetyltransferase activity"/>
    <property type="evidence" value="ECO:0007669"/>
    <property type="project" value="InterPro"/>
</dbReference>
<protein>
    <recommendedName>
        <fullName evidence="2">Trichome birefringence-like C-terminal domain-containing protein</fullName>
    </recommendedName>
</protein>
<dbReference type="OMA" id="WEAINCE"/>
<dbReference type="PANTHER" id="PTHR32285:SF38">
    <property type="entry name" value="OS01G0614300 PROTEIN"/>
    <property type="match status" value="1"/>
</dbReference>
<dbReference type="Pfam" id="PF13839">
    <property type="entry name" value="PC-Esterase"/>
    <property type="match status" value="2"/>
</dbReference>